<dbReference type="PANTHER" id="PTHR35788">
    <property type="entry name" value="EXPORTED PROTEIN-RELATED"/>
    <property type="match status" value="1"/>
</dbReference>
<dbReference type="Pfam" id="PF04294">
    <property type="entry name" value="VanW"/>
    <property type="match status" value="1"/>
</dbReference>
<evidence type="ECO:0000313" key="3">
    <source>
        <dbReference type="Proteomes" id="UP000193006"/>
    </source>
</evidence>
<dbReference type="KEGG" id="bkw:BkAM31D_10710"/>
<dbReference type="RefSeq" id="WP_066151599.1">
    <property type="nucleotide sequence ID" value="NZ_CP020814.1"/>
</dbReference>
<name>A0A1X9MA23_9BACI</name>
<proteinExistence type="predicted"/>
<feature type="signal peptide" evidence="1">
    <location>
        <begin position="1"/>
        <end position="22"/>
    </location>
</feature>
<dbReference type="AlphaFoldDB" id="A0A1X9MA23"/>
<evidence type="ECO:0000256" key="1">
    <source>
        <dbReference type="SAM" id="SignalP"/>
    </source>
</evidence>
<dbReference type="PROSITE" id="PS51257">
    <property type="entry name" value="PROKAR_LIPOPROTEIN"/>
    <property type="match status" value="1"/>
</dbReference>
<dbReference type="InterPro" id="IPR052913">
    <property type="entry name" value="Glycopeptide_resist_protein"/>
</dbReference>
<keyword evidence="3" id="KW-1185">Reference proteome</keyword>
<organism evidence="2 3">
    <name type="scientific">Halalkalibacter krulwichiae</name>
    <dbReference type="NCBI Taxonomy" id="199441"/>
    <lineage>
        <taxon>Bacteria</taxon>
        <taxon>Bacillati</taxon>
        <taxon>Bacillota</taxon>
        <taxon>Bacilli</taxon>
        <taxon>Bacillales</taxon>
        <taxon>Bacillaceae</taxon>
        <taxon>Halalkalibacter</taxon>
    </lineage>
</organism>
<sequence precursor="true">MKFVFVFITLLLLAGCNGFAFAENPKIVAAHSSYFVNEVKAKAPVYWPVELIDEWNDTVHSISMNDYGYLFSEKIDNESLSQLASKLASQIDSPMENARVKPNDEFDPGKKRVILSESELVESLLNLEVGTKELILPIYVTEPTVTKNDITGIEQRKIGEFKTFFNPSVTGRSQNVLLSAEAISGIVLGPGDSFSFNQMVGERTRERGYQEAMEIVDKEFVMGIGGGICQTSSTLFNAVDKAGLEMIERYTHSREIGYVPTGRDATVSWGGPDFRFSNPHPYPVIIRSNVDLQKGELLVSVHTK</sequence>
<dbReference type="PANTHER" id="PTHR35788:SF1">
    <property type="entry name" value="EXPORTED PROTEIN"/>
    <property type="match status" value="1"/>
</dbReference>
<dbReference type="STRING" id="199441.BkAM31D_10710"/>
<dbReference type="InterPro" id="IPR007391">
    <property type="entry name" value="Vancomycin_resist_VanW"/>
</dbReference>
<reference evidence="2 3" key="1">
    <citation type="submission" date="2017-04" db="EMBL/GenBank/DDBJ databases">
        <title>Bacillus krulwichiae AM31D Genome sequencing and assembly.</title>
        <authorList>
            <person name="Krulwich T.A."/>
            <person name="Anastor L."/>
            <person name="Ehrlich R."/>
            <person name="Ehrlich G.D."/>
            <person name="Janto B."/>
        </authorList>
    </citation>
    <scope>NUCLEOTIDE SEQUENCE [LARGE SCALE GENOMIC DNA]</scope>
    <source>
        <strain evidence="2 3">AM31D</strain>
    </source>
</reference>
<protein>
    <submittedName>
        <fullName evidence="2">Vancomycin B-type resistance protein VanW</fullName>
    </submittedName>
</protein>
<dbReference type="EMBL" id="CP020814">
    <property type="protein sequence ID" value="ARK30257.1"/>
    <property type="molecule type" value="Genomic_DNA"/>
</dbReference>
<keyword evidence="1" id="KW-0732">Signal</keyword>
<feature type="chain" id="PRO_5011002244" evidence="1">
    <location>
        <begin position="23"/>
        <end position="304"/>
    </location>
</feature>
<gene>
    <name evidence="2" type="primary">vanW_1</name>
    <name evidence="2" type="ORF">BkAM31D_10710</name>
</gene>
<dbReference type="Proteomes" id="UP000193006">
    <property type="component" value="Chromosome"/>
</dbReference>
<evidence type="ECO:0000313" key="2">
    <source>
        <dbReference type="EMBL" id="ARK30257.1"/>
    </source>
</evidence>
<accession>A0A1X9MA23</accession>